<dbReference type="InterPro" id="IPR022036">
    <property type="entry name" value="DUF3605"/>
</dbReference>
<dbReference type="Pfam" id="PF12239">
    <property type="entry name" value="DUF3605"/>
    <property type="match status" value="1"/>
</dbReference>
<dbReference type="GeneID" id="37012983"/>
<keyword evidence="3" id="KW-1185">Reference proteome</keyword>
<feature type="compositionally biased region" description="Basic and acidic residues" evidence="1">
    <location>
        <begin position="194"/>
        <end position="221"/>
    </location>
</feature>
<evidence type="ECO:0000313" key="2">
    <source>
        <dbReference type="EMBL" id="PWN23481.1"/>
    </source>
</evidence>
<reference evidence="2 3" key="1">
    <citation type="journal article" date="2018" name="Mol. Biol. Evol.">
        <title>Broad Genomic Sampling Reveals a Smut Pathogenic Ancestry of the Fungal Clade Ustilaginomycotina.</title>
        <authorList>
            <person name="Kijpornyongpan T."/>
            <person name="Mondo S.J."/>
            <person name="Barry K."/>
            <person name="Sandor L."/>
            <person name="Lee J."/>
            <person name="Lipzen A."/>
            <person name="Pangilinan J."/>
            <person name="LaButti K."/>
            <person name="Hainaut M."/>
            <person name="Henrissat B."/>
            <person name="Grigoriev I.V."/>
            <person name="Spatafora J.W."/>
            <person name="Aime M.C."/>
        </authorList>
    </citation>
    <scope>NUCLEOTIDE SEQUENCE [LARGE SCALE GENOMIC DNA]</scope>
    <source>
        <strain evidence="2 3">MCA 4718</strain>
    </source>
</reference>
<protein>
    <submittedName>
        <fullName evidence="2">Uncharacterized protein</fullName>
    </submittedName>
</protein>
<dbReference type="RefSeq" id="XP_025350641.1">
    <property type="nucleotide sequence ID" value="XM_025491249.1"/>
</dbReference>
<evidence type="ECO:0000313" key="3">
    <source>
        <dbReference type="Proteomes" id="UP000245942"/>
    </source>
</evidence>
<feature type="region of interest" description="Disordered" evidence="1">
    <location>
        <begin position="178"/>
        <end position="221"/>
    </location>
</feature>
<feature type="region of interest" description="Disordered" evidence="1">
    <location>
        <begin position="1"/>
        <end position="23"/>
    </location>
</feature>
<dbReference type="AlphaFoldDB" id="A0A316UGM3"/>
<accession>A0A316UGM3</accession>
<dbReference type="Proteomes" id="UP000245942">
    <property type="component" value="Unassembled WGS sequence"/>
</dbReference>
<sequence>MTRTTAHEDPPGPPEGTGPLRIGAYHRPTVGEAEQSWSELVEVIERGNMADLKRHASTEEEYGAWSGPIKEAYGGLEEYIRQVRLGWGKPDGKEKEVPGQEYFRGEWVNDSPQRHRAKCIPNDWPYAVPEDCGHFVVWSISPMLHEGLFQTEDTPFEEDQRKAIYDAVCHDGVRGRTGAPSRVVGQETIKALQSKKEVKTRDTHPPAERQNGHKEEEEDDIHHETIESLAMRAQAWAGREVNAYVEAKWPEDQWETAWFCNPPHLRTVPGLSHFHVLARRKVSDPDNPSDP</sequence>
<feature type="compositionally biased region" description="Basic and acidic residues" evidence="1">
    <location>
        <begin position="1"/>
        <end position="10"/>
    </location>
</feature>
<organism evidence="2 3">
    <name type="scientific">Pseudomicrostroma glucosiphilum</name>
    <dbReference type="NCBI Taxonomy" id="1684307"/>
    <lineage>
        <taxon>Eukaryota</taxon>
        <taxon>Fungi</taxon>
        <taxon>Dikarya</taxon>
        <taxon>Basidiomycota</taxon>
        <taxon>Ustilaginomycotina</taxon>
        <taxon>Exobasidiomycetes</taxon>
        <taxon>Microstromatales</taxon>
        <taxon>Microstromatales incertae sedis</taxon>
        <taxon>Pseudomicrostroma</taxon>
    </lineage>
</organism>
<dbReference type="OrthoDB" id="498286at2759"/>
<dbReference type="EMBL" id="KZ819321">
    <property type="protein sequence ID" value="PWN23481.1"/>
    <property type="molecule type" value="Genomic_DNA"/>
</dbReference>
<dbReference type="GO" id="GO:0005737">
    <property type="term" value="C:cytoplasm"/>
    <property type="evidence" value="ECO:0007669"/>
    <property type="project" value="TreeGrafter"/>
</dbReference>
<dbReference type="PANTHER" id="PTHR35020">
    <property type="entry name" value="N-ACETYLGLUCOSAMINE-INDUCED PROTEIN 1"/>
    <property type="match status" value="1"/>
</dbReference>
<gene>
    <name evidence="2" type="ORF">BCV69DRAFT_279425</name>
</gene>
<proteinExistence type="predicted"/>
<dbReference type="GO" id="GO:0006044">
    <property type="term" value="P:N-acetylglucosamine metabolic process"/>
    <property type="evidence" value="ECO:0007669"/>
    <property type="project" value="TreeGrafter"/>
</dbReference>
<dbReference type="STRING" id="1684307.A0A316UGM3"/>
<name>A0A316UGM3_9BASI</name>
<evidence type="ECO:0000256" key="1">
    <source>
        <dbReference type="SAM" id="MobiDB-lite"/>
    </source>
</evidence>
<dbReference type="PANTHER" id="PTHR35020:SF2">
    <property type="entry name" value="N-ACETYLGLUCOSAMINE-INDUCED PROTEIN 1"/>
    <property type="match status" value="1"/>
</dbReference>